<keyword evidence="2" id="KW-1185">Reference proteome</keyword>
<dbReference type="STRING" id="536979.SAMN04488055_2489"/>
<evidence type="ECO:0000313" key="1">
    <source>
        <dbReference type="EMBL" id="SIO00464.1"/>
    </source>
</evidence>
<organism evidence="1 2">
    <name type="scientific">Chitinophaga niabensis</name>
    <dbReference type="NCBI Taxonomy" id="536979"/>
    <lineage>
        <taxon>Bacteria</taxon>
        <taxon>Pseudomonadati</taxon>
        <taxon>Bacteroidota</taxon>
        <taxon>Chitinophagia</taxon>
        <taxon>Chitinophagales</taxon>
        <taxon>Chitinophagaceae</taxon>
        <taxon>Chitinophaga</taxon>
    </lineage>
</organism>
<dbReference type="PROSITE" id="PS51257">
    <property type="entry name" value="PROKAR_LIPOPROTEIN"/>
    <property type="match status" value="1"/>
</dbReference>
<evidence type="ECO:0000313" key="2">
    <source>
        <dbReference type="Proteomes" id="UP000185003"/>
    </source>
</evidence>
<dbReference type="Proteomes" id="UP000185003">
    <property type="component" value="Unassembled WGS sequence"/>
</dbReference>
<dbReference type="RefSeq" id="WP_074239548.1">
    <property type="nucleotide sequence ID" value="NZ_FSRA01000001.1"/>
</dbReference>
<dbReference type="EMBL" id="FSRA01000001">
    <property type="protein sequence ID" value="SIO00464.1"/>
    <property type="molecule type" value="Genomic_DNA"/>
</dbReference>
<evidence type="ECO:0008006" key="3">
    <source>
        <dbReference type="Google" id="ProtNLM"/>
    </source>
</evidence>
<proteinExistence type="predicted"/>
<gene>
    <name evidence="1" type="ORF">SAMN04488055_2489</name>
</gene>
<protein>
    <recommendedName>
        <fullName evidence="3">Lipocalin-like domain-containing protein</fullName>
    </recommendedName>
</protein>
<reference evidence="1 2" key="1">
    <citation type="submission" date="2016-11" db="EMBL/GenBank/DDBJ databases">
        <authorList>
            <person name="Jaros S."/>
            <person name="Januszkiewicz K."/>
            <person name="Wedrychowicz H."/>
        </authorList>
    </citation>
    <scope>NUCLEOTIDE SEQUENCE [LARGE SCALE GENOMIC DNA]</scope>
    <source>
        <strain evidence="1 2">DSM 24787</strain>
    </source>
</reference>
<dbReference type="AlphaFoldDB" id="A0A1N6FYW9"/>
<accession>A0A1N6FYW9</accession>
<name>A0A1N6FYW9_9BACT</name>
<sequence length="141" mass="16480">MKKIILFLLILGGAAACKKENMQEVNANNLQGTWEATKKIYIYYENDKEIEREEATVQPKKDVFVFAGDSLLLYRDDKRTRDRYTFTLNGGNLDVRESNYTTHFKLKWYQDTQMSIAQEETDQGSTGVKTRYIQETVFVKK</sequence>